<dbReference type="Pfam" id="PF00589">
    <property type="entry name" value="Phage_integrase"/>
    <property type="match status" value="1"/>
</dbReference>
<gene>
    <name evidence="5" type="primary">xerC_1</name>
    <name evidence="5" type="ORF">CAGA_20810</name>
</gene>
<dbReference type="Gene3D" id="1.10.150.130">
    <property type="match status" value="1"/>
</dbReference>
<dbReference type="InterPro" id="IPR050090">
    <property type="entry name" value="Tyrosine_recombinase_XerCD"/>
</dbReference>
<dbReference type="GO" id="GO:0006310">
    <property type="term" value="P:DNA recombination"/>
    <property type="evidence" value="ECO:0007669"/>
    <property type="project" value="UniProtKB-KW"/>
</dbReference>
<comment type="caution">
    <text evidence="5">The sequence shown here is derived from an EMBL/GenBank/DDBJ whole genome shotgun (WGS) entry which is preliminary data.</text>
</comment>
<evidence type="ECO:0000256" key="3">
    <source>
        <dbReference type="ARBA" id="ARBA00023172"/>
    </source>
</evidence>
<keyword evidence="2" id="KW-0238">DNA-binding</keyword>
<dbReference type="Proteomes" id="UP000297714">
    <property type="component" value="Unassembled WGS sequence"/>
</dbReference>
<keyword evidence="6" id="KW-1185">Reference proteome</keyword>
<dbReference type="PANTHER" id="PTHR30349">
    <property type="entry name" value="PHAGE INTEGRASE-RELATED"/>
    <property type="match status" value="1"/>
</dbReference>
<dbReference type="EMBL" id="SRMQ01000010">
    <property type="protein sequence ID" value="TGJ75873.1"/>
    <property type="molecule type" value="Genomic_DNA"/>
</dbReference>
<dbReference type="InterPro" id="IPR013762">
    <property type="entry name" value="Integrase-like_cat_sf"/>
</dbReference>
<evidence type="ECO:0000313" key="5">
    <source>
        <dbReference type="EMBL" id="TGJ75873.1"/>
    </source>
</evidence>
<evidence type="ECO:0000256" key="1">
    <source>
        <dbReference type="ARBA" id="ARBA00008857"/>
    </source>
</evidence>
<sequence>MPKKQNTKRDDGRIAVQVYLGLVDGKRKYKTVYGRTQKEADEKALQVKIEMNKGLDVTADQDTFSDWAECWLKIKQVSAMSEGQYKNYERTVKMWKERIGFRQIKKLRTHDFQTAIADLAMENPFTHRPSARRTLKFAKSTAFQVMQLAIVNRVIDYNPVTAVEIPQEAAEEHRRALTDEEQQWIIDTPHRAQTAAMIMMYAGLRRGELLALTWNDIDLEKKNIQVNKAVAIKNGKFEVKPMTKTAAGMRTVDIPQRLVNYLKNQPRKYLLVVPTVSGKLMTETGWKALWNSYMTALNVKYGERTLEDKKKMKKPGRHKFDMTIPPITPHWLRHTFATLLYLAGVDVLTAKEQLGHADVKTTLQIYTHLDKKYKRKSMRKLDAYLTSQNGREQAF</sequence>
<dbReference type="PROSITE" id="PS51898">
    <property type="entry name" value="TYR_RECOMBINASE"/>
    <property type="match status" value="1"/>
</dbReference>
<dbReference type="Gene3D" id="1.10.443.10">
    <property type="entry name" value="Intergrase catalytic core"/>
    <property type="match status" value="1"/>
</dbReference>
<proteinExistence type="inferred from homology"/>
<organism evidence="5 6">
    <name type="scientific">Caproiciproducens galactitolivorans</name>
    <dbReference type="NCBI Taxonomy" id="642589"/>
    <lineage>
        <taxon>Bacteria</taxon>
        <taxon>Bacillati</taxon>
        <taxon>Bacillota</taxon>
        <taxon>Clostridia</taxon>
        <taxon>Eubacteriales</taxon>
        <taxon>Acutalibacteraceae</taxon>
        <taxon>Caproiciproducens</taxon>
    </lineage>
</organism>
<dbReference type="OrthoDB" id="9803188at2"/>
<keyword evidence="3" id="KW-0233">DNA recombination</keyword>
<dbReference type="SUPFAM" id="SSF56349">
    <property type="entry name" value="DNA breaking-rejoining enzymes"/>
    <property type="match status" value="1"/>
</dbReference>
<feature type="domain" description="Tyr recombinase" evidence="4">
    <location>
        <begin position="172"/>
        <end position="379"/>
    </location>
</feature>
<comment type="similarity">
    <text evidence="1">Belongs to the 'phage' integrase family.</text>
</comment>
<dbReference type="PANTHER" id="PTHR30349:SF64">
    <property type="entry name" value="PROPHAGE INTEGRASE INTD-RELATED"/>
    <property type="match status" value="1"/>
</dbReference>
<dbReference type="AlphaFoldDB" id="A0A4Z0YAN7"/>
<name>A0A4Z0YAN7_9FIRM</name>
<accession>A0A4Z0YAN7</accession>
<dbReference type="GO" id="GO:0015074">
    <property type="term" value="P:DNA integration"/>
    <property type="evidence" value="ECO:0007669"/>
    <property type="project" value="InterPro"/>
</dbReference>
<dbReference type="GO" id="GO:0003677">
    <property type="term" value="F:DNA binding"/>
    <property type="evidence" value="ECO:0007669"/>
    <property type="project" value="UniProtKB-KW"/>
</dbReference>
<dbReference type="CDD" id="cd01189">
    <property type="entry name" value="INT_ICEBs1_C_like"/>
    <property type="match status" value="1"/>
</dbReference>
<evidence type="ECO:0000313" key="6">
    <source>
        <dbReference type="Proteomes" id="UP000297714"/>
    </source>
</evidence>
<evidence type="ECO:0000256" key="2">
    <source>
        <dbReference type="ARBA" id="ARBA00023125"/>
    </source>
</evidence>
<dbReference type="InterPro" id="IPR011010">
    <property type="entry name" value="DNA_brk_join_enz"/>
</dbReference>
<dbReference type="InterPro" id="IPR010998">
    <property type="entry name" value="Integrase_recombinase_N"/>
</dbReference>
<dbReference type="InterPro" id="IPR002104">
    <property type="entry name" value="Integrase_catalytic"/>
</dbReference>
<dbReference type="RefSeq" id="WP_135660509.1">
    <property type="nucleotide sequence ID" value="NZ_SRMQ01000010.1"/>
</dbReference>
<reference evidence="5 6" key="1">
    <citation type="submission" date="2019-04" db="EMBL/GenBank/DDBJ databases">
        <authorList>
            <person name="Poehlein A."/>
            <person name="Bengelsdorf F.R."/>
            <person name="Duerre P."/>
            <person name="Daniel R."/>
        </authorList>
    </citation>
    <scope>NUCLEOTIDE SEQUENCE [LARGE SCALE GENOMIC DNA]</scope>
    <source>
        <strain evidence="5 6">BS-1</strain>
    </source>
</reference>
<protein>
    <submittedName>
        <fullName evidence="5">Tyrosine recombinase XerC</fullName>
    </submittedName>
</protein>
<evidence type="ECO:0000259" key="4">
    <source>
        <dbReference type="PROSITE" id="PS51898"/>
    </source>
</evidence>